<sequence>MQKDFVCLINHCSNALYRSNWETSQCFSCSDRWKTVLPETPLTFYGPKSLQIHMVPTDEADAFYQVIKVPLEIYVL</sequence>
<proteinExistence type="predicted"/>
<protein>
    <submittedName>
        <fullName evidence="1">Putative nitric-oxide synthase (NADPH)</fullName>
        <ecNumber evidence="1">1.14.13.39</ecNumber>
    </submittedName>
</protein>
<dbReference type="EC" id="1.14.13.39" evidence="1"/>
<dbReference type="Gramene" id="PRQ39967">
    <property type="protein sequence ID" value="PRQ39967"/>
    <property type="gene ID" value="RchiOBHm_Chr4g0430961"/>
</dbReference>
<organism evidence="1 2">
    <name type="scientific">Rosa chinensis</name>
    <name type="common">China rose</name>
    <dbReference type="NCBI Taxonomy" id="74649"/>
    <lineage>
        <taxon>Eukaryota</taxon>
        <taxon>Viridiplantae</taxon>
        <taxon>Streptophyta</taxon>
        <taxon>Embryophyta</taxon>
        <taxon>Tracheophyta</taxon>
        <taxon>Spermatophyta</taxon>
        <taxon>Magnoliopsida</taxon>
        <taxon>eudicotyledons</taxon>
        <taxon>Gunneridae</taxon>
        <taxon>Pentapetalae</taxon>
        <taxon>rosids</taxon>
        <taxon>fabids</taxon>
        <taxon>Rosales</taxon>
        <taxon>Rosaceae</taxon>
        <taxon>Rosoideae</taxon>
        <taxon>Rosoideae incertae sedis</taxon>
        <taxon>Rosa</taxon>
    </lineage>
</organism>
<keyword evidence="1" id="KW-0560">Oxidoreductase</keyword>
<dbReference type="AlphaFoldDB" id="A0A2P6R0K3"/>
<dbReference type="EMBL" id="PDCK01000042">
    <property type="protein sequence ID" value="PRQ39967.1"/>
    <property type="molecule type" value="Genomic_DNA"/>
</dbReference>
<name>A0A2P6R0K3_ROSCH</name>
<dbReference type="GO" id="GO:0004517">
    <property type="term" value="F:nitric-oxide synthase activity"/>
    <property type="evidence" value="ECO:0007669"/>
    <property type="project" value="UniProtKB-EC"/>
</dbReference>
<dbReference type="Proteomes" id="UP000238479">
    <property type="component" value="Chromosome 4"/>
</dbReference>
<gene>
    <name evidence="1" type="ORF">RchiOBHm_Chr4g0430961</name>
</gene>
<evidence type="ECO:0000313" key="1">
    <source>
        <dbReference type="EMBL" id="PRQ39967.1"/>
    </source>
</evidence>
<reference evidence="1 2" key="1">
    <citation type="journal article" date="2018" name="Nat. Genet.">
        <title>The Rosa genome provides new insights in the design of modern roses.</title>
        <authorList>
            <person name="Bendahmane M."/>
        </authorList>
    </citation>
    <scope>NUCLEOTIDE SEQUENCE [LARGE SCALE GENOMIC DNA]</scope>
    <source>
        <strain evidence="2">cv. Old Blush</strain>
    </source>
</reference>
<comment type="caution">
    <text evidence="1">The sequence shown here is derived from an EMBL/GenBank/DDBJ whole genome shotgun (WGS) entry which is preliminary data.</text>
</comment>
<evidence type="ECO:0000313" key="2">
    <source>
        <dbReference type="Proteomes" id="UP000238479"/>
    </source>
</evidence>
<accession>A0A2P6R0K3</accession>
<keyword evidence="2" id="KW-1185">Reference proteome</keyword>